<sequence length="385" mass="42885">MANPALSIRPADSKADRKAFIALPYRLNADDPNWVPPLKSEEAEKIDPSKNGWFSHAVGQLFLALRGDAVVGRISAHIDTLALTLPPEQGFGPGVGCWGMLEAEDRGTAHALIVAAEDWLRGKEMTRALGPISLSIWEEPGLLVMGHEHPPTVMMGHHQPHYQEWIESAGYAGVKTLYTYELDITKQFPPICGRIIAAGEKNARIRIRNVDKAKFDEEAQIILAILNDAWSDNWGFVPLTPPEIADVGKKLKPIVFEDLIRIAEVDGEPVAFMITLPDLNEVIAPLKGNLLPFGWAKILWWLRKPKARTMRVPLMGVLKRLQSSRMASQLALMMIEYIRRAAVANYGASRGEIGWILDDNQGMRSIADILECDVNKKYEIYGKDL</sequence>
<dbReference type="Proteomes" id="UP001404104">
    <property type="component" value="Unassembled WGS sequence"/>
</dbReference>
<keyword evidence="2" id="KW-1185">Reference proteome</keyword>
<dbReference type="SUPFAM" id="SSF55729">
    <property type="entry name" value="Acyl-CoA N-acyltransferases (Nat)"/>
    <property type="match status" value="1"/>
</dbReference>
<name>A0ABU9XTE5_9SPHN</name>
<proteinExistence type="predicted"/>
<dbReference type="RefSeq" id="WP_345863821.1">
    <property type="nucleotide sequence ID" value="NZ_JBDIMF010000001.1"/>
</dbReference>
<comment type="caution">
    <text evidence="1">The sequence shown here is derived from an EMBL/GenBank/DDBJ whole genome shotgun (WGS) entry which is preliminary data.</text>
</comment>
<dbReference type="Gene3D" id="3.40.630.30">
    <property type="match status" value="1"/>
</dbReference>
<dbReference type="PANTHER" id="PTHR41368">
    <property type="entry name" value="PROTEIN YGHO"/>
    <property type="match status" value="1"/>
</dbReference>
<protein>
    <submittedName>
        <fullName evidence="1">N-acetyltransferase</fullName>
    </submittedName>
</protein>
<gene>
    <name evidence="1" type="ORF">ABC969_04480</name>
</gene>
<dbReference type="PANTHER" id="PTHR41368:SF1">
    <property type="entry name" value="PROTEIN YGHO"/>
    <property type="match status" value="1"/>
</dbReference>
<organism evidence="1 2">
    <name type="scientific">Sphingomonas qilianensis</name>
    <dbReference type="NCBI Taxonomy" id="1736690"/>
    <lineage>
        <taxon>Bacteria</taxon>
        <taxon>Pseudomonadati</taxon>
        <taxon>Pseudomonadota</taxon>
        <taxon>Alphaproteobacteria</taxon>
        <taxon>Sphingomonadales</taxon>
        <taxon>Sphingomonadaceae</taxon>
        <taxon>Sphingomonas</taxon>
    </lineage>
</organism>
<dbReference type="InterPro" id="IPR039968">
    <property type="entry name" value="BcerS-like"/>
</dbReference>
<evidence type="ECO:0000313" key="2">
    <source>
        <dbReference type="Proteomes" id="UP001404104"/>
    </source>
</evidence>
<accession>A0ABU9XTE5</accession>
<dbReference type="EMBL" id="JBDIMF010000001">
    <property type="protein sequence ID" value="MEN2785674.1"/>
    <property type="molecule type" value="Genomic_DNA"/>
</dbReference>
<dbReference type="InterPro" id="IPR016181">
    <property type="entry name" value="Acyl_CoA_acyltransferase"/>
</dbReference>
<reference evidence="1 2" key="1">
    <citation type="submission" date="2024-05" db="EMBL/GenBank/DDBJ databases">
        <authorList>
            <person name="Liu Q."/>
            <person name="Xin Y.-H."/>
        </authorList>
    </citation>
    <scope>NUCLEOTIDE SEQUENCE [LARGE SCALE GENOMIC DNA]</scope>
    <source>
        <strain evidence="1 2">CGMCC 1.15349</strain>
    </source>
</reference>
<evidence type="ECO:0000313" key="1">
    <source>
        <dbReference type="EMBL" id="MEN2785674.1"/>
    </source>
</evidence>